<feature type="domain" description="Methyltransferase type 11" evidence="1">
    <location>
        <begin position="75"/>
        <end position="188"/>
    </location>
</feature>
<gene>
    <name evidence="2" type="ORF">SAMN05443549_102245</name>
</gene>
<evidence type="ECO:0000313" key="3">
    <source>
        <dbReference type="Proteomes" id="UP000184516"/>
    </source>
</evidence>
<name>A0A1M5HI75_9FLAO</name>
<reference evidence="3" key="1">
    <citation type="submission" date="2016-11" db="EMBL/GenBank/DDBJ databases">
        <authorList>
            <person name="Varghese N."/>
            <person name="Submissions S."/>
        </authorList>
    </citation>
    <scope>NUCLEOTIDE SEQUENCE [LARGE SCALE GENOMIC DNA]</scope>
    <source>
        <strain evidence="3">DSM 19978</strain>
    </source>
</reference>
<organism evidence="2 3">
    <name type="scientific">Flavobacterium fluvii</name>
    <dbReference type="NCBI Taxonomy" id="468056"/>
    <lineage>
        <taxon>Bacteria</taxon>
        <taxon>Pseudomonadati</taxon>
        <taxon>Bacteroidota</taxon>
        <taxon>Flavobacteriia</taxon>
        <taxon>Flavobacteriales</taxon>
        <taxon>Flavobacteriaceae</taxon>
        <taxon>Flavobacterium</taxon>
    </lineage>
</organism>
<dbReference type="Gene3D" id="3.40.50.150">
    <property type="entry name" value="Vaccinia Virus protein VP39"/>
    <property type="match status" value="1"/>
</dbReference>
<dbReference type="InterPro" id="IPR013216">
    <property type="entry name" value="Methyltransf_11"/>
</dbReference>
<keyword evidence="2" id="KW-0808">Transferase</keyword>
<dbReference type="Pfam" id="PF08241">
    <property type="entry name" value="Methyltransf_11"/>
    <property type="match status" value="1"/>
</dbReference>
<dbReference type="EMBL" id="FQWB01000002">
    <property type="protein sequence ID" value="SHG15601.1"/>
    <property type="molecule type" value="Genomic_DNA"/>
</dbReference>
<dbReference type="RefSeq" id="WP_084546117.1">
    <property type="nucleotide sequence ID" value="NZ_FQWB01000002.1"/>
</dbReference>
<dbReference type="Proteomes" id="UP000184516">
    <property type="component" value="Unassembled WGS sequence"/>
</dbReference>
<dbReference type="GO" id="GO:0032259">
    <property type="term" value="P:methylation"/>
    <property type="evidence" value="ECO:0007669"/>
    <property type="project" value="UniProtKB-KW"/>
</dbReference>
<dbReference type="InterPro" id="IPR029063">
    <property type="entry name" value="SAM-dependent_MTases_sf"/>
</dbReference>
<protein>
    <submittedName>
        <fullName evidence="2">Methyltransferase domain-containing protein</fullName>
    </submittedName>
</protein>
<evidence type="ECO:0000259" key="1">
    <source>
        <dbReference type="Pfam" id="PF08241"/>
    </source>
</evidence>
<proteinExistence type="predicted"/>
<dbReference type="OrthoDB" id="9808140at2"/>
<keyword evidence="3" id="KW-1185">Reference proteome</keyword>
<sequence>MNIVIRKIYYALPVSLRYSLRRIIYLPQDLLVKRDSLVPPKGIIFTGSGDYLNIGNHFFGHFKKYCEFTKDSSVLDIGCGIGRMAIPFTHYLSPKGRYEGFDIVKIGIDWCTKNISSRFPNFTFKLIPLKNDLYRLDTNEKAAELQFPYEDNSFDLVFLTSVFTHMLPSDVENYINEIQRVLIKDKKCFATFFIIEEENETKPNSIGSKNFPHDFGNYFLMDKSVKEANVAFKKSYIEDLLKKNNLELTHFIKGNWSGIQNTELNEHQDIVIFKKL</sequence>
<dbReference type="STRING" id="468056.SAMN05443549_102245"/>
<dbReference type="AlphaFoldDB" id="A0A1M5HI75"/>
<evidence type="ECO:0000313" key="2">
    <source>
        <dbReference type="EMBL" id="SHG15601.1"/>
    </source>
</evidence>
<dbReference type="CDD" id="cd02440">
    <property type="entry name" value="AdoMet_MTases"/>
    <property type="match status" value="1"/>
</dbReference>
<dbReference type="SUPFAM" id="SSF53335">
    <property type="entry name" value="S-adenosyl-L-methionine-dependent methyltransferases"/>
    <property type="match status" value="1"/>
</dbReference>
<accession>A0A1M5HI75</accession>
<dbReference type="GO" id="GO:0008757">
    <property type="term" value="F:S-adenosylmethionine-dependent methyltransferase activity"/>
    <property type="evidence" value="ECO:0007669"/>
    <property type="project" value="InterPro"/>
</dbReference>
<keyword evidence="2" id="KW-0489">Methyltransferase</keyword>